<name>A0A514A0N0_9CAUD</name>
<dbReference type="EMBL" id="MK838114">
    <property type="protein sequence ID" value="QDH46806.1"/>
    <property type="molecule type" value="Genomic_DNA"/>
</dbReference>
<sequence>MIVNLNHIYSHLRGHCVVIVTHDTSLMRDGAAIHIHLSRNKLTVFHMGYGVSCILGGYPAWHGPCIYCTGIHTGEGEGYTGDIHIAGIPYSMWHGLSLYRYTGE</sequence>
<dbReference type="Proteomes" id="UP000316999">
    <property type="component" value="Segment"/>
</dbReference>
<gene>
    <name evidence="1" type="ORF">LAh8_59</name>
</gene>
<proteinExistence type="predicted"/>
<organism evidence="1 2">
    <name type="scientific">Aeromonas phage LAh_8</name>
    <dbReference type="NCBI Taxonomy" id="2591032"/>
    <lineage>
        <taxon>Viruses</taxon>
        <taxon>Duplodnaviria</taxon>
        <taxon>Heunggongvirae</taxon>
        <taxon>Uroviricota</taxon>
        <taxon>Caudoviricetes</taxon>
        <taxon>Grimontviridae</taxon>
        <taxon>Lahexavirus</taxon>
        <taxon>Lahexavirus LAh8</taxon>
    </lineage>
</organism>
<reference evidence="1 2" key="1">
    <citation type="submission" date="2019-04" db="EMBL/GenBank/DDBJ databases">
        <title>Novel bacteriophages capable of disrupting biofilms from clinical strains of Aeromonas hydrophila with intrinsic antibiotic resistance.</title>
        <authorList>
            <person name="Kabwe M."/>
            <person name="Brown T.L."/>
            <person name="Speirs L."/>
            <person name="Ku H."/>
            <person name="Leach M."/>
            <person name="Chan H.T."/>
            <person name="Petrovski S."/>
            <person name="Lock P."/>
            <person name="Tucci J."/>
        </authorList>
    </citation>
    <scope>NUCLEOTIDE SEQUENCE [LARGE SCALE GENOMIC DNA]</scope>
</reference>
<evidence type="ECO:0000313" key="2">
    <source>
        <dbReference type="Proteomes" id="UP000316999"/>
    </source>
</evidence>
<evidence type="ECO:0000313" key="1">
    <source>
        <dbReference type="EMBL" id="QDH46806.1"/>
    </source>
</evidence>
<keyword evidence="2" id="KW-1185">Reference proteome</keyword>
<accession>A0A514A0N0</accession>
<protein>
    <submittedName>
        <fullName evidence="1">Uncharacterized protein</fullName>
    </submittedName>
</protein>